<keyword evidence="5 11" id="KW-0812">Transmembrane</keyword>
<feature type="domain" description="TonB-dependent receptor plug" evidence="15">
    <location>
        <begin position="52"/>
        <end position="160"/>
    </location>
</feature>
<keyword evidence="3 11" id="KW-1134">Transmembrane beta strand</keyword>
<name>A0A0N0GQ19_9NEIS</name>
<dbReference type="GO" id="GO:0009279">
    <property type="term" value="C:cell outer membrane"/>
    <property type="evidence" value="ECO:0007669"/>
    <property type="project" value="UniProtKB-SubCell"/>
</dbReference>
<comment type="similarity">
    <text evidence="11 12">Belongs to the TonB-dependent receptor family.</text>
</comment>
<dbReference type="Proteomes" id="UP000037939">
    <property type="component" value="Unassembled WGS sequence"/>
</dbReference>
<dbReference type="PROSITE" id="PS52016">
    <property type="entry name" value="TONB_DEPENDENT_REC_3"/>
    <property type="match status" value="1"/>
</dbReference>
<dbReference type="Gene3D" id="2.40.170.20">
    <property type="entry name" value="TonB-dependent receptor, beta-barrel domain"/>
    <property type="match status" value="1"/>
</dbReference>
<evidence type="ECO:0000256" key="12">
    <source>
        <dbReference type="RuleBase" id="RU003357"/>
    </source>
</evidence>
<organism evidence="16 17">
    <name type="scientific">Amantichitinum ursilacus</name>
    <dbReference type="NCBI Taxonomy" id="857265"/>
    <lineage>
        <taxon>Bacteria</taxon>
        <taxon>Pseudomonadati</taxon>
        <taxon>Pseudomonadota</taxon>
        <taxon>Betaproteobacteria</taxon>
        <taxon>Neisseriales</taxon>
        <taxon>Chitinibacteraceae</taxon>
        <taxon>Amantichitinum</taxon>
    </lineage>
</organism>
<dbReference type="InterPro" id="IPR039426">
    <property type="entry name" value="TonB-dep_rcpt-like"/>
</dbReference>
<feature type="chain" id="PRO_5005849822" evidence="13">
    <location>
        <begin position="31"/>
        <end position="769"/>
    </location>
</feature>
<dbReference type="Pfam" id="PF07715">
    <property type="entry name" value="Plug"/>
    <property type="match status" value="1"/>
</dbReference>
<dbReference type="GO" id="GO:0006826">
    <property type="term" value="P:iron ion transport"/>
    <property type="evidence" value="ECO:0007669"/>
    <property type="project" value="UniProtKB-KW"/>
</dbReference>
<feature type="domain" description="TonB-dependent receptor-like beta-barrel" evidence="14">
    <location>
        <begin position="364"/>
        <end position="732"/>
    </location>
</feature>
<evidence type="ECO:0000256" key="9">
    <source>
        <dbReference type="ARBA" id="ARBA00023136"/>
    </source>
</evidence>
<sequence>MKLAQPRPPHTLSQLGAALTLIAVSSAVWADDAPTAQVESVVVTATHRPQKLADVPIAVTVVGGDTLAQDNINSAETLTEAVPTLTFRKGNTNKDSAMNIRGVGTISFASGVEPSVSTVIDGVVYARPGQATLDFLNIDHVEVLQGPQGTLFGKNASAGVVNIVTKPIDKATTGYVDASWFEGHEARLGAGVSGSVNDAVRASLAAYLGSYEGNVTNVYNGDTVNGYNHKGVRARFDLALRDDLDGTVIADWSHNKDNGTADIISSVHSTAYNNAVLLPALAPVSPTPTNLQINNDLNPLTEDTNWGLSAQFNWHVNDYTLTSITAYRFWDNYQQRDGDFTSSYPAYVNSGTAAGNVSTADHGTLDFHQISQELRITSPRDQFLEYVGGLFYFQTDESDWFNRAVASCTASALAASNGITPCAAGSSTYTHNVGDAQFESKLKNYAAYGDATLNFTKDIRGIAGLRVTRDELSYNFARTSTSATSFPGVNPAFSASGSDGHNGVSGRLGGQYDFSSNIHSYATYTHGYKGPAYNVFFNMQPTDTKALAPETSNSYEVGLKSSAFDNKLVTALAAWYTQYRNYQANFYDTVDGLTVSHLTNAGDVSSRGVSLDFTARPIAALNLGGGIAYTRAKIDEFNCPPPAAANCAASVNGQPLPYAPKWKSVVRADYTIPLHNTDYDVVLGTSYTWQSATQYDLAQSPDGIQGAYGLWDANITLANYAQGMRYSLLVKNIGDKYYTISRVPTGTYVRQIAPRDAERYWGINVRKDF</sequence>
<evidence type="ECO:0000256" key="7">
    <source>
        <dbReference type="ARBA" id="ARBA00023065"/>
    </source>
</evidence>
<keyword evidence="7" id="KW-0406">Ion transport</keyword>
<evidence type="ECO:0000256" key="3">
    <source>
        <dbReference type="ARBA" id="ARBA00022452"/>
    </source>
</evidence>
<dbReference type="STRING" id="857265.WG78_06165"/>
<evidence type="ECO:0000256" key="1">
    <source>
        <dbReference type="ARBA" id="ARBA00004571"/>
    </source>
</evidence>
<evidence type="ECO:0000313" key="17">
    <source>
        <dbReference type="Proteomes" id="UP000037939"/>
    </source>
</evidence>
<dbReference type="EMBL" id="LAQT01000003">
    <property type="protein sequence ID" value="KPC54212.1"/>
    <property type="molecule type" value="Genomic_DNA"/>
</dbReference>
<keyword evidence="16" id="KW-0675">Receptor</keyword>
<keyword evidence="2 11" id="KW-0813">Transport</keyword>
<protein>
    <submittedName>
        <fullName evidence="16">Pesticin receptor</fullName>
    </submittedName>
</protein>
<keyword evidence="4" id="KW-0410">Iron transport</keyword>
<evidence type="ECO:0000256" key="5">
    <source>
        <dbReference type="ARBA" id="ARBA00022692"/>
    </source>
</evidence>
<comment type="caution">
    <text evidence="16">The sequence shown here is derived from an EMBL/GenBank/DDBJ whole genome shotgun (WGS) entry which is preliminary data.</text>
</comment>
<proteinExistence type="inferred from homology"/>
<evidence type="ECO:0000256" key="11">
    <source>
        <dbReference type="PROSITE-ProRule" id="PRU01360"/>
    </source>
</evidence>
<dbReference type="InterPro" id="IPR000531">
    <property type="entry name" value="Beta-barrel_TonB"/>
</dbReference>
<dbReference type="InterPro" id="IPR012910">
    <property type="entry name" value="Plug_dom"/>
</dbReference>
<gene>
    <name evidence="16" type="primary">fyuA_3</name>
    <name evidence="16" type="ORF">WG78_06165</name>
</gene>
<dbReference type="AlphaFoldDB" id="A0A0N0GQ19"/>
<accession>A0A0N0GQ19</accession>
<evidence type="ECO:0000256" key="8">
    <source>
        <dbReference type="ARBA" id="ARBA00023077"/>
    </source>
</evidence>
<evidence type="ECO:0000259" key="15">
    <source>
        <dbReference type="Pfam" id="PF07715"/>
    </source>
</evidence>
<keyword evidence="9 11" id="KW-0472">Membrane</keyword>
<dbReference type="PANTHER" id="PTHR32552">
    <property type="entry name" value="FERRICHROME IRON RECEPTOR-RELATED"/>
    <property type="match status" value="1"/>
</dbReference>
<evidence type="ECO:0000256" key="4">
    <source>
        <dbReference type="ARBA" id="ARBA00022496"/>
    </source>
</evidence>
<evidence type="ECO:0000256" key="13">
    <source>
        <dbReference type="SAM" id="SignalP"/>
    </source>
</evidence>
<dbReference type="SUPFAM" id="SSF56935">
    <property type="entry name" value="Porins"/>
    <property type="match status" value="1"/>
</dbReference>
<dbReference type="PATRIC" id="fig|857265.3.peg.1262"/>
<evidence type="ECO:0000256" key="10">
    <source>
        <dbReference type="ARBA" id="ARBA00023237"/>
    </source>
</evidence>
<dbReference type="Pfam" id="PF00593">
    <property type="entry name" value="TonB_dep_Rec_b-barrel"/>
    <property type="match status" value="1"/>
</dbReference>
<keyword evidence="8 12" id="KW-0798">TonB box</keyword>
<evidence type="ECO:0000256" key="2">
    <source>
        <dbReference type="ARBA" id="ARBA00022448"/>
    </source>
</evidence>
<keyword evidence="10 11" id="KW-0998">Cell outer membrane</keyword>
<dbReference type="PANTHER" id="PTHR32552:SF81">
    <property type="entry name" value="TONB-DEPENDENT OUTER MEMBRANE RECEPTOR"/>
    <property type="match status" value="1"/>
</dbReference>
<feature type="signal peptide" evidence="13">
    <location>
        <begin position="1"/>
        <end position="30"/>
    </location>
</feature>
<comment type="subcellular location">
    <subcellularLocation>
        <location evidence="1 11">Cell outer membrane</location>
        <topology evidence="1 11">Multi-pass membrane protein</topology>
    </subcellularLocation>
</comment>
<evidence type="ECO:0000256" key="6">
    <source>
        <dbReference type="ARBA" id="ARBA00023004"/>
    </source>
</evidence>
<evidence type="ECO:0000313" key="16">
    <source>
        <dbReference type="EMBL" id="KPC54212.1"/>
    </source>
</evidence>
<keyword evidence="17" id="KW-1185">Reference proteome</keyword>
<keyword evidence="6" id="KW-0408">Iron</keyword>
<keyword evidence="13" id="KW-0732">Signal</keyword>
<reference evidence="16 17" key="1">
    <citation type="submission" date="2015-07" db="EMBL/GenBank/DDBJ databases">
        <title>Draft genome sequence of the Amantichitinum ursilacus IGB-41, a new chitin-degrading bacterium.</title>
        <authorList>
            <person name="Kirstahler P."/>
            <person name="Guenther M."/>
            <person name="Grumaz C."/>
            <person name="Rupp S."/>
            <person name="Zibek S."/>
            <person name="Sohn K."/>
        </authorList>
    </citation>
    <scope>NUCLEOTIDE SEQUENCE [LARGE SCALE GENOMIC DNA]</scope>
    <source>
        <strain evidence="16 17">IGB-41</strain>
    </source>
</reference>
<dbReference type="InterPro" id="IPR036942">
    <property type="entry name" value="Beta-barrel_TonB_sf"/>
</dbReference>
<evidence type="ECO:0000259" key="14">
    <source>
        <dbReference type="Pfam" id="PF00593"/>
    </source>
</evidence>